<keyword evidence="3" id="KW-1185">Reference proteome</keyword>
<comment type="caution">
    <text evidence="2">The sequence shown here is derived from an EMBL/GenBank/DDBJ whole genome shotgun (WGS) entry which is preliminary data.</text>
</comment>
<proteinExistence type="predicted"/>
<reference evidence="2 3" key="1">
    <citation type="journal article" date="2020" name="bioRxiv">
        <title>Sequence and annotation of 42 cannabis genomes reveals extensive copy number variation in cannabinoid synthesis and pathogen resistance genes.</title>
        <authorList>
            <person name="Mckernan K.J."/>
            <person name="Helbert Y."/>
            <person name="Kane L.T."/>
            <person name="Ebling H."/>
            <person name="Zhang L."/>
            <person name="Liu B."/>
            <person name="Eaton Z."/>
            <person name="Mclaughlin S."/>
            <person name="Kingan S."/>
            <person name="Baybayan P."/>
            <person name="Concepcion G."/>
            <person name="Jordan M."/>
            <person name="Riva A."/>
            <person name="Barbazuk W."/>
            <person name="Harkins T."/>
        </authorList>
    </citation>
    <scope>NUCLEOTIDE SEQUENCE [LARGE SCALE GENOMIC DNA]</scope>
    <source>
        <strain evidence="3">cv. Jamaican Lion 4</strain>
        <tissue evidence="2">Leaf</tissue>
    </source>
</reference>
<sequence>MEGSKIHYVVQGEGSPVVPIHGFGASPYHWRYNIPELAKKHKVYAIDLLGFGWREKAIIKYDAMVWKDQVVDVLQEIVKESTVLVRNR</sequence>
<feature type="domain" description="AB hydrolase-1" evidence="1">
    <location>
        <begin position="16"/>
        <end position="75"/>
    </location>
</feature>
<dbReference type="Gene3D" id="3.40.50.1820">
    <property type="entry name" value="alpha/beta hydrolase"/>
    <property type="match status" value="1"/>
</dbReference>
<evidence type="ECO:0000259" key="1">
    <source>
        <dbReference type="Pfam" id="PF00561"/>
    </source>
</evidence>
<dbReference type="InterPro" id="IPR000073">
    <property type="entry name" value="AB_hydrolase_1"/>
</dbReference>
<organism evidence="2 3">
    <name type="scientific">Cannabis sativa</name>
    <name type="common">Hemp</name>
    <name type="synonym">Marijuana</name>
    <dbReference type="NCBI Taxonomy" id="3483"/>
    <lineage>
        <taxon>Eukaryota</taxon>
        <taxon>Viridiplantae</taxon>
        <taxon>Streptophyta</taxon>
        <taxon>Embryophyta</taxon>
        <taxon>Tracheophyta</taxon>
        <taxon>Spermatophyta</taxon>
        <taxon>Magnoliopsida</taxon>
        <taxon>eudicotyledons</taxon>
        <taxon>Gunneridae</taxon>
        <taxon>Pentapetalae</taxon>
        <taxon>rosids</taxon>
        <taxon>fabids</taxon>
        <taxon>Rosales</taxon>
        <taxon>Cannabaceae</taxon>
        <taxon>Cannabis</taxon>
    </lineage>
</organism>
<evidence type="ECO:0000313" key="3">
    <source>
        <dbReference type="Proteomes" id="UP000583929"/>
    </source>
</evidence>
<dbReference type="PANTHER" id="PTHR46438:SF2">
    <property type="entry name" value="ALPHA_BETA-HYDROLASES SUPERFAMILY PROTEIN"/>
    <property type="match status" value="1"/>
</dbReference>
<protein>
    <recommendedName>
        <fullName evidence="1">AB hydrolase-1 domain-containing protein</fullName>
    </recommendedName>
</protein>
<evidence type="ECO:0000313" key="2">
    <source>
        <dbReference type="EMBL" id="KAF4401936.1"/>
    </source>
</evidence>
<dbReference type="SUPFAM" id="SSF53474">
    <property type="entry name" value="alpha/beta-Hydrolases"/>
    <property type="match status" value="1"/>
</dbReference>
<dbReference type="AlphaFoldDB" id="A0A7J6I3H0"/>
<dbReference type="Proteomes" id="UP000583929">
    <property type="component" value="Unassembled WGS sequence"/>
</dbReference>
<dbReference type="GO" id="GO:0009507">
    <property type="term" value="C:chloroplast"/>
    <property type="evidence" value="ECO:0007669"/>
    <property type="project" value="TreeGrafter"/>
</dbReference>
<dbReference type="EMBL" id="JAATIQ010000009">
    <property type="protein sequence ID" value="KAF4401936.1"/>
    <property type="molecule type" value="Genomic_DNA"/>
</dbReference>
<name>A0A7J6I3H0_CANSA</name>
<dbReference type="Pfam" id="PF00561">
    <property type="entry name" value="Abhydrolase_1"/>
    <property type="match status" value="1"/>
</dbReference>
<dbReference type="InterPro" id="IPR029058">
    <property type="entry name" value="AB_hydrolase_fold"/>
</dbReference>
<dbReference type="PANTHER" id="PTHR46438">
    <property type="entry name" value="ALPHA/BETA-HYDROLASES SUPERFAMILY PROTEIN"/>
    <property type="match status" value="1"/>
</dbReference>
<gene>
    <name evidence="2" type="ORF">G4B88_017448</name>
</gene>
<accession>A0A7J6I3H0</accession>